<name>A0A4Y2EII5_ARAVE</name>
<evidence type="ECO:0000256" key="1">
    <source>
        <dbReference type="SAM" id="MobiDB-lite"/>
    </source>
</evidence>
<sequence>MRKLRLVKRSAITIYWFSRLWRRHINATQTDIQDSHKKRIKKRNRLNRKQRAQRKKKKVSSIHSCGQANRRYRRAPGLEQDMCRASCFVFCVVGSNEPKSSDLWSMPQGLIAKAKHFTFTLTTQSAISSRSFHYTVYIRG</sequence>
<dbReference type="AlphaFoldDB" id="A0A4Y2EII5"/>
<dbReference type="Proteomes" id="UP000499080">
    <property type="component" value="Unassembled WGS sequence"/>
</dbReference>
<gene>
    <name evidence="2" type="ORF">AVEN_40733_1</name>
</gene>
<feature type="region of interest" description="Disordered" evidence="1">
    <location>
        <begin position="31"/>
        <end position="66"/>
    </location>
</feature>
<proteinExistence type="predicted"/>
<keyword evidence="3" id="KW-1185">Reference proteome</keyword>
<protein>
    <submittedName>
        <fullName evidence="2">Uncharacterized protein</fullName>
    </submittedName>
</protein>
<organism evidence="2 3">
    <name type="scientific">Araneus ventricosus</name>
    <name type="common">Orbweaver spider</name>
    <name type="synonym">Epeira ventricosa</name>
    <dbReference type="NCBI Taxonomy" id="182803"/>
    <lineage>
        <taxon>Eukaryota</taxon>
        <taxon>Metazoa</taxon>
        <taxon>Ecdysozoa</taxon>
        <taxon>Arthropoda</taxon>
        <taxon>Chelicerata</taxon>
        <taxon>Arachnida</taxon>
        <taxon>Araneae</taxon>
        <taxon>Araneomorphae</taxon>
        <taxon>Entelegynae</taxon>
        <taxon>Araneoidea</taxon>
        <taxon>Araneidae</taxon>
        <taxon>Araneus</taxon>
    </lineage>
</organism>
<feature type="compositionally biased region" description="Basic residues" evidence="1">
    <location>
        <begin position="36"/>
        <end position="60"/>
    </location>
</feature>
<reference evidence="2 3" key="1">
    <citation type="journal article" date="2019" name="Sci. Rep.">
        <title>Orb-weaving spider Araneus ventricosus genome elucidates the spidroin gene catalogue.</title>
        <authorList>
            <person name="Kono N."/>
            <person name="Nakamura H."/>
            <person name="Ohtoshi R."/>
            <person name="Moran D.A.P."/>
            <person name="Shinohara A."/>
            <person name="Yoshida Y."/>
            <person name="Fujiwara M."/>
            <person name="Mori M."/>
            <person name="Tomita M."/>
            <person name="Arakawa K."/>
        </authorList>
    </citation>
    <scope>NUCLEOTIDE SEQUENCE [LARGE SCALE GENOMIC DNA]</scope>
</reference>
<dbReference type="EMBL" id="BGPR01000624">
    <property type="protein sequence ID" value="GBM28973.1"/>
    <property type="molecule type" value="Genomic_DNA"/>
</dbReference>
<evidence type="ECO:0000313" key="3">
    <source>
        <dbReference type="Proteomes" id="UP000499080"/>
    </source>
</evidence>
<comment type="caution">
    <text evidence="2">The sequence shown here is derived from an EMBL/GenBank/DDBJ whole genome shotgun (WGS) entry which is preliminary data.</text>
</comment>
<accession>A0A4Y2EII5</accession>
<evidence type="ECO:0000313" key="2">
    <source>
        <dbReference type="EMBL" id="GBM28973.1"/>
    </source>
</evidence>
<dbReference type="OrthoDB" id="10586778at2759"/>